<organism evidence="1">
    <name type="scientific">Anguilla anguilla</name>
    <name type="common">European freshwater eel</name>
    <name type="synonym">Muraena anguilla</name>
    <dbReference type="NCBI Taxonomy" id="7936"/>
    <lineage>
        <taxon>Eukaryota</taxon>
        <taxon>Metazoa</taxon>
        <taxon>Chordata</taxon>
        <taxon>Craniata</taxon>
        <taxon>Vertebrata</taxon>
        <taxon>Euteleostomi</taxon>
        <taxon>Actinopterygii</taxon>
        <taxon>Neopterygii</taxon>
        <taxon>Teleostei</taxon>
        <taxon>Anguilliformes</taxon>
        <taxon>Anguillidae</taxon>
        <taxon>Anguilla</taxon>
    </lineage>
</organism>
<dbReference type="EMBL" id="GBXM01018937">
    <property type="protein sequence ID" value="JAH89640.1"/>
    <property type="molecule type" value="Transcribed_RNA"/>
</dbReference>
<dbReference type="AlphaFoldDB" id="A0A0E9WJ77"/>
<proteinExistence type="predicted"/>
<name>A0A0E9WJ77_ANGAN</name>
<reference evidence="1" key="2">
    <citation type="journal article" date="2015" name="Fish Shellfish Immunol.">
        <title>Early steps in the European eel (Anguilla anguilla)-Vibrio vulnificus interaction in the gills: Role of the RtxA13 toxin.</title>
        <authorList>
            <person name="Callol A."/>
            <person name="Pajuelo D."/>
            <person name="Ebbesson L."/>
            <person name="Teles M."/>
            <person name="MacKenzie S."/>
            <person name="Amaro C."/>
        </authorList>
    </citation>
    <scope>NUCLEOTIDE SEQUENCE</scope>
</reference>
<accession>A0A0E9WJ77</accession>
<reference evidence="1" key="1">
    <citation type="submission" date="2014-11" db="EMBL/GenBank/DDBJ databases">
        <authorList>
            <person name="Amaro Gonzalez C."/>
        </authorList>
    </citation>
    <scope>NUCLEOTIDE SEQUENCE</scope>
</reference>
<sequence>MLILSVQQCIILEHYYIIFVHPYDISHMVYVNSHRNMSSFLLHKSYTVNFPVPKLQSY</sequence>
<evidence type="ECO:0000313" key="1">
    <source>
        <dbReference type="EMBL" id="JAH89640.1"/>
    </source>
</evidence>
<protein>
    <submittedName>
        <fullName evidence="1">Uncharacterized protein</fullName>
    </submittedName>
</protein>